<feature type="transmembrane region" description="Helical" evidence="3">
    <location>
        <begin position="76"/>
        <end position="95"/>
    </location>
</feature>
<feature type="domain" description="Major facilitator superfamily (MFS) profile" evidence="4">
    <location>
        <begin position="36"/>
        <end position="429"/>
    </location>
</feature>
<dbReference type="PROSITE" id="PS50850">
    <property type="entry name" value="MFS"/>
    <property type="match status" value="1"/>
</dbReference>
<evidence type="ECO:0000256" key="1">
    <source>
        <dbReference type="ARBA" id="ARBA00004141"/>
    </source>
</evidence>
<evidence type="ECO:0000256" key="2">
    <source>
        <dbReference type="ARBA" id="ARBA00006727"/>
    </source>
</evidence>
<feature type="transmembrane region" description="Helical" evidence="3">
    <location>
        <begin position="304"/>
        <end position="324"/>
    </location>
</feature>
<dbReference type="EMBL" id="KV419431">
    <property type="protein sequence ID" value="KZS89000.1"/>
    <property type="molecule type" value="Genomic_DNA"/>
</dbReference>
<reference evidence="5 6" key="1">
    <citation type="journal article" date="2016" name="Mol. Biol. Evol.">
        <title>Comparative Genomics of Early-Diverging Mushroom-Forming Fungi Provides Insights into the Origins of Lignocellulose Decay Capabilities.</title>
        <authorList>
            <person name="Nagy L.G."/>
            <person name="Riley R."/>
            <person name="Tritt A."/>
            <person name="Adam C."/>
            <person name="Daum C."/>
            <person name="Floudas D."/>
            <person name="Sun H."/>
            <person name="Yadav J.S."/>
            <person name="Pangilinan J."/>
            <person name="Larsson K.H."/>
            <person name="Matsuura K."/>
            <person name="Barry K."/>
            <person name="Labutti K."/>
            <person name="Kuo R."/>
            <person name="Ohm R.A."/>
            <person name="Bhattacharya S.S."/>
            <person name="Shirouzu T."/>
            <person name="Yoshinaga Y."/>
            <person name="Martin F.M."/>
            <person name="Grigoriev I.V."/>
            <person name="Hibbett D.S."/>
        </authorList>
    </citation>
    <scope>NUCLEOTIDE SEQUENCE [LARGE SCALE GENOMIC DNA]</scope>
    <source>
        <strain evidence="5 6">HHB9708</strain>
    </source>
</reference>
<feature type="transmembrane region" description="Helical" evidence="3">
    <location>
        <begin position="402"/>
        <end position="424"/>
    </location>
</feature>
<dbReference type="Gene3D" id="1.20.1250.20">
    <property type="entry name" value="MFS general substrate transporter like domains"/>
    <property type="match status" value="2"/>
</dbReference>
<dbReference type="InterPro" id="IPR011701">
    <property type="entry name" value="MFS"/>
</dbReference>
<dbReference type="AlphaFoldDB" id="A0A164PSL3"/>
<dbReference type="InterPro" id="IPR036259">
    <property type="entry name" value="MFS_trans_sf"/>
</dbReference>
<feature type="transmembrane region" description="Helical" evidence="3">
    <location>
        <begin position="137"/>
        <end position="159"/>
    </location>
</feature>
<keyword evidence="3" id="KW-0472">Membrane</keyword>
<feature type="transmembrane region" description="Helical" evidence="3">
    <location>
        <begin position="366"/>
        <end position="390"/>
    </location>
</feature>
<keyword evidence="6" id="KW-1185">Reference proteome</keyword>
<dbReference type="GO" id="GO:0022857">
    <property type="term" value="F:transmembrane transporter activity"/>
    <property type="evidence" value="ECO:0007669"/>
    <property type="project" value="InterPro"/>
</dbReference>
<dbReference type="InterPro" id="IPR050327">
    <property type="entry name" value="Proton-linked_MCT"/>
</dbReference>
<feature type="transmembrane region" description="Helical" evidence="3">
    <location>
        <begin position="165"/>
        <end position="184"/>
    </location>
</feature>
<feature type="transmembrane region" description="Helical" evidence="3">
    <location>
        <begin position="107"/>
        <end position="125"/>
    </location>
</feature>
<dbReference type="PANTHER" id="PTHR11360:SF315">
    <property type="entry name" value="TRANSPORTER MCH2-RELATED"/>
    <property type="match status" value="1"/>
</dbReference>
<comment type="similarity">
    <text evidence="2">Belongs to the major facilitator superfamily. Monocarboxylate porter (TC 2.A.1.13) family.</text>
</comment>
<sequence>MEKGDTTPPSRDEEKLVSTQVIPAPVPEGPPDGGYGWFIVVCQFFINFATWGYASAYGVFLSFYRETNFFPGATDIQFAFIGGLLIAMAFIISPLSNYLSKTYGFKVPMFVGTVIYTLSMIFAGLSHKIWELFLTQGVMFGIGIGLVYMPTLPVLAQWFSKKRGLATGITSAGAGVGSLVMSFVTRATIEKISLKWAFVINGLIAFALLTPSVLLMKTRVKATGARFQPLELKWLIHPGFVFVLLWTIFSLMAYVIAVYTVDTFATKALGLSQSKGANIQAINAAFQAIGRPAIGLSLDRFGRINGASGATLIAALSCFLIWTFADSYGILIFFAVVQGFTGGTFFATAGPLTAEVVGLKDMGSAMAILWIVGAVPSLVAEPIGLALVDYSQKHLGFEGRHAYEICITFAGACFFVAAVFLMGAKRHIQGNWNMFTRK</sequence>
<dbReference type="Proteomes" id="UP000076722">
    <property type="component" value="Unassembled WGS sequence"/>
</dbReference>
<keyword evidence="3" id="KW-1133">Transmembrane helix</keyword>
<dbReference type="PANTHER" id="PTHR11360">
    <property type="entry name" value="MONOCARBOXYLATE TRANSPORTER"/>
    <property type="match status" value="1"/>
</dbReference>
<protein>
    <submittedName>
        <fullName evidence="5">MFS general substrate transporter</fullName>
    </submittedName>
</protein>
<comment type="subcellular location">
    <subcellularLocation>
        <location evidence="1">Membrane</location>
        <topology evidence="1">Multi-pass membrane protein</topology>
    </subcellularLocation>
</comment>
<evidence type="ECO:0000256" key="3">
    <source>
        <dbReference type="SAM" id="Phobius"/>
    </source>
</evidence>
<dbReference type="InterPro" id="IPR020846">
    <property type="entry name" value="MFS_dom"/>
</dbReference>
<dbReference type="GO" id="GO:0016020">
    <property type="term" value="C:membrane"/>
    <property type="evidence" value="ECO:0007669"/>
    <property type="project" value="UniProtKB-SubCell"/>
</dbReference>
<feature type="transmembrane region" description="Helical" evidence="3">
    <location>
        <begin position="235"/>
        <end position="261"/>
    </location>
</feature>
<dbReference type="SUPFAM" id="SSF103473">
    <property type="entry name" value="MFS general substrate transporter"/>
    <property type="match status" value="1"/>
</dbReference>
<feature type="transmembrane region" description="Helical" evidence="3">
    <location>
        <begin position="330"/>
        <end position="354"/>
    </location>
</feature>
<evidence type="ECO:0000313" key="5">
    <source>
        <dbReference type="EMBL" id="KZS89000.1"/>
    </source>
</evidence>
<gene>
    <name evidence="5" type="ORF">SISNIDRAFT_417355</name>
</gene>
<organism evidence="5 6">
    <name type="scientific">Sistotremastrum niveocremeum HHB9708</name>
    <dbReference type="NCBI Taxonomy" id="1314777"/>
    <lineage>
        <taxon>Eukaryota</taxon>
        <taxon>Fungi</taxon>
        <taxon>Dikarya</taxon>
        <taxon>Basidiomycota</taxon>
        <taxon>Agaricomycotina</taxon>
        <taxon>Agaricomycetes</taxon>
        <taxon>Sistotremastrales</taxon>
        <taxon>Sistotremastraceae</taxon>
        <taxon>Sertulicium</taxon>
        <taxon>Sertulicium niveocremeum</taxon>
    </lineage>
</organism>
<name>A0A164PSL3_9AGAM</name>
<keyword evidence="3" id="KW-0812">Transmembrane</keyword>
<proteinExistence type="inferred from homology"/>
<accession>A0A164PSL3</accession>
<evidence type="ECO:0000313" key="6">
    <source>
        <dbReference type="Proteomes" id="UP000076722"/>
    </source>
</evidence>
<evidence type="ECO:0000259" key="4">
    <source>
        <dbReference type="PROSITE" id="PS50850"/>
    </source>
</evidence>
<dbReference type="OrthoDB" id="2213137at2759"/>
<feature type="transmembrane region" description="Helical" evidence="3">
    <location>
        <begin position="35"/>
        <end position="64"/>
    </location>
</feature>
<feature type="transmembrane region" description="Helical" evidence="3">
    <location>
        <begin position="196"/>
        <end position="215"/>
    </location>
</feature>
<dbReference type="Pfam" id="PF07690">
    <property type="entry name" value="MFS_1"/>
    <property type="match status" value="1"/>
</dbReference>